<dbReference type="SUPFAM" id="SSF48208">
    <property type="entry name" value="Six-hairpin glycosidases"/>
    <property type="match status" value="1"/>
</dbReference>
<dbReference type="EMBL" id="JPEO01000007">
    <property type="protein sequence ID" value="KFZ37279.1"/>
    <property type="molecule type" value="Genomic_DNA"/>
</dbReference>
<dbReference type="EC" id="3.2.1.4" evidence="3"/>
<keyword evidence="10" id="KW-1185">Reference proteome</keyword>
<keyword evidence="5" id="KW-0136">Cellulose degradation</keyword>
<dbReference type="InterPro" id="IPR008928">
    <property type="entry name" value="6-hairpin_glycosidase_sf"/>
</dbReference>
<evidence type="ECO:0000256" key="5">
    <source>
        <dbReference type="ARBA" id="ARBA00023001"/>
    </source>
</evidence>
<comment type="similarity">
    <text evidence="2">Belongs to the glycosyl hydrolase 8 (cellulase D) family.</text>
</comment>
<keyword evidence="7" id="KW-0119">Carbohydrate metabolism</keyword>
<keyword evidence="6" id="KW-0326">Glycosidase</keyword>
<evidence type="ECO:0000256" key="7">
    <source>
        <dbReference type="ARBA" id="ARBA00023326"/>
    </source>
</evidence>
<evidence type="ECO:0000256" key="3">
    <source>
        <dbReference type="ARBA" id="ARBA00012601"/>
    </source>
</evidence>
<dbReference type="Gene3D" id="1.50.10.10">
    <property type="match status" value="1"/>
</dbReference>
<gene>
    <name evidence="9" type="ORF">HR45_11435</name>
</gene>
<evidence type="ECO:0000256" key="4">
    <source>
        <dbReference type="ARBA" id="ARBA00022801"/>
    </source>
</evidence>
<comment type="caution">
    <text evidence="9">The sequence shown here is derived from an EMBL/GenBank/DDBJ whole genome shotgun (WGS) entry which is preliminary data.</text>
</comment>
<name>A0A094JGX3_9GAMM</name>
<feature type="signal peptide" evidence="8">
    <location>
        <begin position="1"/>
        <end position="19"/>
    </location>
</feature>
<dbReference type="OrthoDB" id="9766708at2"/>
<evidence type="ECO:0000313" key="10">
    <source>
        <dbReference type="Proteomes" id="UP000029264"/>
    </source>
</evidence>
<dbReference type="PRINTS" id="PR00735">
    <property type="entry name" value="GLHYDRLASE8"/>
</dbReference>
<evidence type="ECO:0000256" key="8">
    <source>
        <dbReference type="SAM" id="SignalP"/>
    </source>
</evidence>
<dbReference type="STRING" id="1515746.HR45_11435"/>
<dbReference type="InterPro" id="IPR002037">
    <property type="entry name" value="Glyco_hydro_8"/>
</dbReference>
<keyword evidence="4" id="KW-0378">Hydrolase</keyword>
<evidence type="ECO:0000256" key="6">
    <source>
        <dbReference type="ARBA" id="ARBA00023295"/>
    </source>
</evidence>
<evidence type="ECO:0000256" key="2">
    <source>
        <dbReference type="ARBA" id="ARBA00009209"/>
    </source>
</evidence>
<dbReference type="Proteomes" id="UP000029264">
    <property type="component" value="Unassembled WGS sequence"/>
</dbReference>
<keyword evidence="8" id="KW-0732">Signal</keyword>
<comment type="catalytic activity">
    <reaction evidence="1">
        <text>Endohydrolysis of (1-&gt;4)-beta-D-glucosidic linkages in cellulose, lichenin and cereal beta-D-glucans.</text>
        <dbReference type="EC" id="3.2.1.4"/>
    </reaction>
</comment>
<evidence type="ECO:0000256" key="1">
    <source>
        <dbReference type="ARBA" id="ARBA00000966"/>
    </source>
</evidence>
<dbReference type="GO" id="GO:0030245">
    <property type="term" value="P:cellulose catabolic process"/>
    <property type="evidence" value="ECO:0007669"/>
    <property type="project" value="UniProtKB-KW"/>
</dbReference>
<evidence type="ECO:0000313" key="9">
    <source>
        <dbReference type="EMBL" id="KFZ37279.1"/>
    </source>
</evidence>
<dbReference type="GO" id="GO:0008810">
    <property type="term" value="F:cellulase activity"/>
    <property type="evidence" value="ECO:0007669"/>
    <property type="project" value="UniProtKB-EC"/>
</dbReference>
<organism evidence="9 10">
    <name type="scientific">Shewanella mangrovi</name>
    <dbReference type="NCBI Taxonomy" id="1515746"/>
    <lineage>
        <taxon>Bacteria</taxon>
        <taxon>Pseudomonadati</taxon>
        <taxon>Pseudomonadota</taxon>
        <taxon>Gammaproteobacteria</taxon>
        <taxon>Alteromonadales</taxon>
        <taxon>Shewanellaceae</taxon>
        <taxon>Shewanella</taxon>
    </lineage>
</organism>
<proteinExistence type="inferred from homology"/>
<dbReference type="AlphaFoldDB" id="A0A094JGX3"/>
<dbReference type="InterPro" id="IPR012341">
    <property type="entry name" value="6hp_glycosidase-like_sf"/>
</dbReference>
<keyword evidence="7" id="KW-0624">Polysaccharide degradation</keyword>
<sequence length="326" mass="36075">MIRVISLLLGLLVSANLLASDDWQQYKSRFIAYDGRVIDTGNNGISHSEGQGYGMLLAVAYDDQDSFNQLWRWARKTLGRHDLPLFSWKYDPSVKPHITDSNNASDGDLLIAWALLNGGRKWQNSNYLNASRRIRNAVLDNMVHEYAGHLVLLPGLNGFTGNGYIDINLSYWVMPALLAFAAEDNQPKWRALADSGEQLLALAKFGDAQLPADWIRLTNKGKMTPSPHWPTRFSFDAIRVGLYFSWAGLGDDPALQSIKQFWNAGGAKPPAWIDVRTSEVAPYAASQGILAIKALLSGQSISADLSADDDYYSASLLLLSKLAEKQ</sequence>
<dbReference type="Pfam" id="PF01270">
    <property type="entry name" value="Glyco_hydro_8"/>
    <property type="match status" value="1"/>
</dbReference>
<protein>
    <recommendedName>
        <fullName evidence="3">cellulase</fullName>
        <ecNumber evidence="3">3.2.1.4</ecNumber>
    </recommendedName>
</protein>
<reference evidence="9 10" key="1">
    <citation type="submission" date="2014-06" db="EMBL/GenBank/DDBJ databases">
        <title>Shewanella sp. YQH10.</title>
        <authorList>
            <person name="Liu Y."/>
            <person name="Zeng R."/>
        </authorList>
    </citation>
    <scope>NUCLEOTIDE SEQUENCE [LARGE SCALE GENOMIC DNA]</scope>
    <source>
        <strain evidence="9 10">YQH10</strain>
    </source>
</reference>
<feature type="chain" id="PRO_5001900209" description="cellulase" evidence="8">
    <location>
        <begin position="20"/>
        <end position="326"/>
    </location>
</feature>
<dbReference type="RefSeq" id="WP_037442968.1">
    <property type="nucleotide sequence ID" value="NZ_JPEO01000007.1"/>
</dbReference>
<accession>A0A094JGX3</accession>
<dbReference type="eggNOG" id="COG3405">
    <property type="taxonomic scope" value="Bacteria"/>
</dbReference>